<organism evidence="2 3">
    <name type="scientific">Silvibacterium dinghuense</name>
    <dbReference type="NCBI Taxonomy" id="1560006"/>
    <lineage>
        <taxon>Bacteria</taxon>
        <taxon>Pseudomonadati</taxon>
        <taxon>Acidobacteriota</taxon>
        <taxon>Terriglobia</taxon>
        <taxon>Terriglobales</taxon>
        <taxon>Acidobacteriaceae</taxon>
        <taxon>Silvibacterium</taxon>
    </lineage>
</organism>
<gene>
    <name evidence="2" type="ORF">ESZ00_01500</name>
</gene>
<evidence type="ECO:0000313" key="3">
    <source>
        <dbReference type="Proteomes" id="UP000290253"/>
    </source>
</evidence>
<feature type="transmembrane region" description="Helical" evidence="1">
    <location>
        <begin position="20"/>
        <end position="38"/>
    </location>
</feature>
<evidence type="ECO:0000313" key="2">
    <source>
        <dbReference type="EMBL" id="RXS96648.1"/>
    </source>
</evidence>
<dbReference type="OrthoDB" id="112983at2"/>
<feature type="transmembrane region" description="Helical" evidence="1">
    <location>
        <begin position="213"/>
        <end position="234"/>
    </location>
</feature>
<dbReference type="EMBL" id="SDMK01000001">
    <property type="protein sequence ID" value="RXS96648.1"/>
    <property type="molecule type" value="Genomic_DNA"/>
</dbReference>
<evidence type="ECO:0008006" key="4">
    <source>
        <dbReference type="Google" id="ProtNLM"/>
    </source>
</evidence>
<dbReference type="Proteomes" id="UP000290253">
    <property type="component" value="Unassembled WGS sequence"/>
</dbReference>
<feature type="transmembrane region" description="Helical" evidence="1">
    <location>
        <begin position="285"/>
        <end position="302"/>
    </location>
</feature>
<dbReference type="AlphaFoldDB" id="A0A4Q1SGJ3"/>
<evidence type="ECO:0000256" key="1">
    <source>
        <dbReference type="SAM" id="Phobius"/>
    </source>
</evidence>
<sequence length="331" mass="37409">MSASKKGSVPAPAGEGRLTFLVWLLLVMAALCIGRAAVSQNTNYIDLGDYAHYQAKQPFQSRLLMVPVLRAAEGSHGFAQVYDTLFRKTVDSPADLAVMLTDSLCLLLLLWATAALRRGFTPEARTSWLAPLVMLLVMALTYVVRYEQRFTMPYDFLSVLLYTVGLVAIVRRQGWLLLLVLLAGIPNRETAVFLVPVWMWLEWRDGRKASAAVYGLLGLVIAIGWRLWIAHFLHTGQAQYEWPFRNNLTSMFVPVHWPQLLSVFGYLALPMWMLRREVRDERLRAMWVATVPFLAAALIVGVWRETRIFGELSALVAVTFAIQLEQKLRAA</sequence>
<feature type="transmembrane region" description="Helical" evidence="1">
    <location>
        <begin position="176"/>
        <end position="201"/>
    </location>
</feature>
<proteinExistence type="predicted"/>
<protein>
    <recommendedName>
        <fullName evidence="4">Glycosyltransferase RgtA/B/C/D-like domain-containing protein</fullName>
    </recommendedName>
</protein>
<comment type="caution">
    <text evidence="2">The sequence shown here is derived from an EMBL/GenBank/DDBJ whole genome shotgun (WGS) entry which is preliminary data.</text>
</comment>
<keyword evidence="1" id="KW-0812">Transmembrane</keyword>
<feature type="transmembrane region" description="Helical" evidence="1">
    <location>
        <begin position="96"/>
        <end position="116"/>
    </location>
</feature>
<feature type="transmembrane region" description="Helical" evidence="1">
    <location>
        <begin position="128"/>
        <end position="145"/>
    </location>
</feature>
<accession>A0A4Q1SGJ3</accession>
<dbReference type="RefSeq" id="WP_129206398.1">
    <property type="nucleotide sequence ID" value="NZ_BMGU01000001.1"/>
</dbReference>
<feature type="transmembrane region" description="Helical" evidence="1">
    <location>
        <begin position="254"/>
        <end position="273"/>
    </location>
</feature>
<reference evidence="2 3" key="1">
    <citation type="journal article" date="2016" name="Int. J. Syst. Evol. Microbiol.">
        <title>Acidipila dinghuensis sp. nov., an acidobacterium isolated from forest soil.</title>
        <authorList>
            <person name="Jiang Y.W."/>
            <person name="Wang J."/>
            <person name="Chen M.H."/>
            <person name="Lv Y.Y."/>
            <person name="Qiu L.H."/>
        </authorList>
    </citation>
    <scope>NUCLEOTIDE SEQUENCE [LARGE SCALE GENOMIC DNA]</scope>
    <source>
        <strain evidence="2 3">DHOF10</strain>
    </source>
</reference>
<name>A0A4Q1SGJ3_9BACT</name>
<keyword evidence="1" id="KW-0472">Membrane</keyword>
<feature type="transmembrane region" description="Helical" evidence="1">
    <location>
        <begin position="152"/>
        <end position="170"/>
    </location>
</feature>
<keyword evidence="3" id="KW-1185">Reference proteome</keyword>
<keyword evidence="1" id="KW-1133">Transmembrane helix</keyword>